<name>A0A1A0MM08_MYCMU</name>
<comment type="caution">
    <text evidence="1">The sequence shown here is derived from an EMBL/GenBank/DDBJ whole genome shotgun (WGS) entry which is preliminary data.</text>
</comment>
<evidence type="ECO:0008006" key="3">
    <source>
        <dbReference type="Google" id="ProtNLM"/>
    </source>
</evidence>
<organism evidence="1 2">
    <name type="scientific">Mycolicibacterium mucogenicum</name>
    <name type="common">Mycobacterium mucogenicum</name>
    <dbReference type="NCBI Taxonomy" id="56689"/>
    <lineage>
        <taxon>Bacteria</taxon>
        <taxon>Bacillati</taxon>
        <taxon>Actinomycetota</taxon>
        <taxon>Actinomycetes</taxon>
        <taxon>Mycobacteriales</taxon>
        <taxon>Mycobacteriaceae</taxon>
        <taxon>Mycolicibacterium</taxon>
    </lineage>
</organism>
<dbReference type="EMBL" id="LZSF01000145">
    <property type="protein sequence ID" value="OBA86514.1"/>
    <property type="molecule type" value="Genomic_DNA"/>
</dbReference>
<sequence length="230" mass="25110">MLLRTTWDLLSREYTLVYARSEVDFLTRLRAERDITSPGVTILALVTASILRSLNSVGIQTDSDVGVMVDLSRHLPVGVGTLSNFVGVAPIAVSPPFRATAIASAMAEYTTGCRSLVRFGMATVADMLHSARGPVVQRCANQFAKLVVTDHGELAAARKIRWQSNRDRLYLRFAPVGFSNQITLATNRVGAQLHLSASFYESQFDSRLIELALTRVVDTSDDMSAIGSCK</sequence>
<proteinExistence type="predicted"/>
<reference evidence="1 2" key="1">
    <citation type="submission" date="2016-06" db="EMBL/GenBank/DDBJ databases">
        <authorList>
            <person name="Kjaerup R.B."/>
            <person name="Dalgaard T.S."/>
            <person name="Juul-Madsen H.R."/>
        </authorList>
    </citation>
    <scope>NUCLEOTIDE SEQUENCE [LARGE SCALE GENOMIC DNA]</scope>
    <source>
        <strain evidence="1 2">1199456.5</strain>
    </source>
</reference>
<dbReference type="Proteomes" id="UP000093962">
    <property type="component" value="Unassembled WGS sequence"/>
</dbReference>
<dbReference type="AlphaFoldDB" id="A0A1A0MM08"/>
<accession>A0A1A0MM08</accession>
<evidence type="ECO:0000313" key="1">
    <source>
        <dbReference type="EMBL" id="OBA86514.1"/>
    </source>
</evidence>
<evidence type="ECO:0000313" key="2">
    <source>
        <dbReference type="Proteomes" id="UP000093962"/>
    </source>
</evidence>
<protein>
    <recommendedName>
        <fullName evidence="3">Condensation domain-containing protein</fullName>
    </recommendedName>
</protein>
<gene>
    <name evidence="1" type="ORF">A5642_22510</name>
</gene>